<proteinExistence type="predicted"/>
<name>A0A6M3LMD5_9ZZZZ</name>
<sequence length="71" mass="7894">MGTLILVAAVAPNGTIHAAPDFGSTRCGRYQTDLHWTTATFQESVAKYRPLCCKTCLRWWDTPRGVSDGHR</sequence>
<protein>
    <submittedName>
        <fullName evidence="1">Uncharacterized protein</fullName>
    </submittedName>
</protein>
<dbReference type="AlphaFoldDB" id="A0A6M3LMD5"/>
<evidence type="ECO:0000313" key="1">
    <source>
        <dbReference type="EMBL" id="QJA96507.1"/>
    </source>
</evidence>
<organism evidence="1">
    <name type="scientific">viral metagenome</name>
    <dbReference type="NCBI Taxonomy" id="1070528"/>
    <lineage>
        <taxon>unclassified sequences</taxon>
        <taxon>metagenomes</taxon>
        <taxon>organismal metagenomes</taxon>
    </lineage>
</organism>
<reference evidence="1" key="1">
    <citation type="submission" date="2020-03" db="EMBL/GenBank/DDBJ databases">
        <title>The deep terrestrial virosphere.</title>
        <authorList>
            <person name="Holmfeldt K."/>
            <person name="Nilsson E."/>
            <person name="Simone D."/>
            <person name="Lopez-Fernandez M."/>
            <person name="Wu X."/>
            <person name="de Brujin I."/>
            <person name="Lundin D."/>
            <person name="Andersson A."/>
            <person name="Bertilsson S."/>
            <person name="Dopson M."/>
        </authorList>
    </citation>
    <scope>NUCLEOTIDE SEQUENCE</scope>
    <source>
        <strain evidence="1">MM415B08288</strain>
    </source>
</reference>
<gene>
    <name evidence="1" type="ORF">MM415B08288_0005</name>
</gene>
<accession>A0A6M3LMD5</accession>
<dbReference type="EMBL" id="MT143407">
    <property type="protein sequence ID" value="QJA96507.1"/>
    <property type="molecule type" value="Genomic_DNA"/>
</dbReference>